<dbReference type="Proteomes" id="UP000466442">
    <property type="component" value="Unassembled WGS sequence"/>
</dbReference>
<dbReference type="EMBL" id="WIXP02000011">
    <property type="protein sequence ID" value="KAF6202714.1"/>
    <property type="molecule type" value="Genomic_DNA"/>
</dbReference>
<sequence length="145" mass="16269">MKVLILLAAVAACAHSNYVKDRQNIRSDLLNLINAFKSEKQAFDDMLETTIQMKIDLKTQCLSEAVANVTSTSVDATALDKMKQNLSDVYNKLNSGDYDTNTLEKFKEEILTGTDTFIVQILKKSVKMTRTMETAFRTNSIDSKC</sequence>
<dbReference type="AlphaFoldDB" id="A0A6A4JL22"/>
<evidence type="ECO:0000313" key="2">
    <source>
        <dbReference type="Proteomes" id="UP000466442"/>
    </source>
</evidence>
<accession>A0A6A4JL22</accession>
<comment type="caution">
    <text evidence="1">The sequence shown here is derived from an EMBL/GenBank/DDBJ whole genome shotgun (WGS) entry which is preliminary data.</text>
</comment>
<gene>
    <name evidence="1" type="ORF">GE061_003116</name>
</gene>
<organism evidence="1 2">
    <name type="scientific">Apolygus lucorum</name>
    <name type="common">Small green plant bug</name>
    <name type="synonym">Lygocoris lucorum</name>
    <dbReference type="NCBI Taxonomy" id="248454"/>
    <lineage>
        <taxon>Eukaryota</taxon>
        <taxon>Metazoa</taxon>
        <taxon>Ecdysozoa</taxon>
        <taxon>Arthropoda</taxon>
        <taxon>Hexapoda</taxon>
        <taxon>Insecta</taxon>
        <taxon>Pterygota</taxon>
        <taxon>Neoptera</taxon>
        <taxon>Paraneoptera</taxon>
        <taxon>Hemiptera</taxon>
        <taxon>Heteroptera</taxon>
        <taxon>Panheteroptera</taxon>
        <taxon>Cimicomorpha</taxon>
        <taxon>Miridae</taxon>
        <taxon>Mirini</taxon>
        <taxon>Apolygus</taxon>
    </lineage>
</organism>
<name>A0A6A4JL22_APOLU</name>
<protein>
    <submittedName>
        <fullName evidence="1">Uncharacterized protein</fullName>
    </submittedName>
</protein>
<proteinExistence type="predicted"/>
<keyword evidence="2" id="KW-1185">Reference proteome</keyword>
<reference evidence="1" key="1">
    <citation type="journal article" date="2021" name="Mol. Ecol. Resour.">
        <title>Apolygus lucorum genome provides insights into omnivorousness and mesophyll feeding.</title>
        <authorList>
            <person name="Liu Y."/>
            <person name="Liu H."/>
            <person name="Wang H."/>
            <person name="Huang T."/>
            <person name="Liu B."/>
            <person name="Yang B."/>
            <person name="Yin L."/>
            <person name="Li B."/>
            <person name="Zhang Y."/>
            <person name="Zhang S."/>
            <person name="Jiang F."/>
            <person name="Zhang X."/>
            <person name="Ren Y."/>
            <person name="Wang B."/>
            <person name="Wang S."/>
            <person name="Lu Y."/>
            <person name="Wu K."/>
            <person name="Fan W."/>
            <person name="Wang G."/>
        </authorList>
    </citation>
    <scope>NUCLEOTIDE SEQUENCE</scope>
    <source>
        <strain evidence="1">12Hb</strain>
    </source>
</reference>
<evidence type="ECO:0000313" key="1">
    <source>
        <dbReference type="EMBL" id="KAF6202714.1"/>
    </source>
</evidence>